<feature type="compositionally biased region" description="Basic and acidic residues" evidence="1">
    <location>
        <begin position="80"/>
        <end position="89"/>
    </location>
</feature>
<reference evidence="2 3" key="1">
    <citation type="submission" date="2023-06" db="EMBL/GenBank/DDBJ databases">
        <title>Influencing factors and mechanism of Cr(VI) reduction by facultative anaerobic Exiguobacterium sp. PY14.</title>
        <authorList>
            <person name="Zou L."/>
        </authorList>
    </citation>
    <scope>NUCLEOTIDE SEQUENCE [LARGE SCALE GENOMIC DNA]</scope>
    <source>
        <strain evidence="2 3">PY14</strain>
    </source>
</reference>
<evidence type="ECO:0000313" key="3">
    <source>
        <dbReference type="Proteomes" id="UP001230807"/>
    </source>
</evidence>
<evidence type="ECO:0000313" key="2">
    <source>
        <dbReference type="EMBL" id="MDL5375893.1"/>
    </source>
</evidence>
<dbReference type="Proteomes" id="UP001230807">
    <property type="component" value="Unassembled WGS sequence"/>
</dbReference>
<feature type="region of interest" description="Disordered" evidence="1">
    <location>
        <begin position="55"/>
        <end position="89"/>
    </location>
</feature>
<protein>
    <recommendedName>
        <fullName evidence="4">DUF2802 domain-containing protein</fullName>
    </recommendedName>
</protein>
<keyword evidence="3" id="KW-1185">Reference proteome</keyword>
<dbReference type="EMBL" id="JASWER010000001">
    <property type="protein sequence ID" value="MDL5375893.1"/>
    <property type="molecule type" value="Genomic_DNA"/>
</dbReference>
<evidence type="ECO:0000256" key="1">
    <source>
        <dbReference type="SAM" id="MobiDB-lite"/>
    </source>
</evidence>
<dbReference type="RefSeq" id="WP_214719423.1">
    <property type="nucleotide sequence ID" value="NZ_CP183077.1"/>
</dbReference>
<gene>
    <name evidence="2" type="ORF">QR695_02595</name>
</gene>
<evidence type="ECO:0008006" key="4">
    <source>
        <dbReference type="Google" id="ProtNLM"/>
    </source>
</evidence>
<sequence>MTVVYIGIACIVAYGLLILFRQVQALTARVTLLEQEKRETEALLLSFMESMNDVVKHPAPSSEESAVEPALEDSPMEAPSSRERQQAPHVEDVLLNHSVRETARLLGKGEGEVALYAKLRKK</sequence>
<comment type="caution">
    <text evidence="2">The sequence shown here is derived from an EMBL/GenBank/DDBJ whole genome shotgun (WGS) entry which is preliminary data.</text>
</comment>
<organism evidence="2 3">
    <name type="scientific">Exiguobacterium mexicanum</name>
    <dbReference type="NCBI Taxonomy" id="340146"/>
    <lineage>
        <taxon>Bacteria</taxon>
        <taxon>Bacillati</taxon>
        <taxon>Bacillota</taxon>
        <taxon>Bacilli</taxon>
        <taxon>Bacillales</taxon>
        <taxon>Bacillales Family XII. Incertae Sedis</taxon>
        <taxon>Exiguobacterium</taxon>
    </lineage>
</organism>
<proteinExistence type="predicted"/>
<accession>A0ABT7MKF2</accession>
<name>A0ABT7MKF2_9BACL</name>